<evidence type="ECO:0000313" key="6">
    <source>
        <dbReference type="EMBL" id="QJA43912.1"/>
    </source>
</evidence>
<gene>
    <name evidence="6" type="ORF">TM448A00064_0091</name>
    <name evidence="7" type="ORF">TM448B00061_0100</name>
</gene>
<evidence type="ECO:0000256" key="1">
    <source>
        <dbReference type="ARBA" id="ARBA00005752"/>
    </source>
</evidence>
<evidence type="ECO:0000313" key="7">
    <source>
        <dbReference type="EMBL" id="QJH93480.1"/>
    </source>
</evidence>
<dbReference type="EMBL" id="MT143971">
    <property type="protein sequence ID" value="QJA43912.1"/>
    <property type="molecule type" value="Genomic_DNA"/>
</dbReference>
<dbReference type="GO" id="GO:0006529">
    <property type="term" value="P:asparagine biosynthetic process"/>
    <property type="evidence" value="ECO:0007669"/>
    <property type="project" value="InterPro"/>
</dbReference>
<dbReference type="InterPro" id="IPR014729">
    <property type="entry name" value="Rossmann-like_a/b/a_fold"/>
</dbReference>
<dbReference type="NCBIfam" id="TIGR01536">
    <property type="entry name" value="asn_synth_AEB"/>
    <property type="match status" value="1"/>
</dbReference>
<evidence type="ECO:0000256" key="3">
    <source>
        <dbReference type="ARBA" id="ARBA00022840"/>
    </source>
</evidence>
<proteinExistence type="inferred from homology"/>
<dbReference type="AlphaFoldDB" id="A0A6H1Z8X8"/>
<dbReference type="InterPro" id="IPR051786">
    <property type="entry name" value="ASN_synthetase/amidase"/>
</dbReference>
<accession>A0A6H1Z8X8</accession>
<comment type="similarity">
    <text evidence="1">Belongs to the asparagine synthetase family.</text>
</comment>
<dbReference type="Pfam" id="PF13537">
    <property type="entry name" value="GATase_7"/>
    <property type="match status" value="1"/>
</dbReference>
<dbReference type="InterPro" id="IPR001962">
    <property type="entry name" value="Asn_synthase"/>
</dbReference>
<dbReference type="EMBL" id="MT144588">
    <property type="protein sequence ID" value="QJH93480.1"/>
    <property type="molecule type" value="Genomic_DNA"/>
</dbReference>
<dbReference type="SUPFAM" id="SSF52402">
    <property type="entry name" value="Adenine nucleotide alpha hydrolases-like"/>
    <property type="match status" value="1"/>
</dbReference>
<dbReference type="CDD" id="cd01991">
    <property type="entry name" value="Asn_synthase_B_C"/>
    <property type="match status" value="1"/>
</dbReference>
<dbReference type="PANTHER" id="PTHR43284:SF1">
    <property type="entry name" value="ASPARAGINE SYNTHETASE"/>
    <property type="match status" value="1"/>
</dbReference>
<dbReference type="InterPro" id="IPR033738">
    <property type="entry name" value="AsnB_N"/>
</dbReference>
<evidence type="ECO:0000256" key="4">
    <source>
        <dbReference type="ARBA" id="ARBA00022962"/>
    </source>
</evidence>
<keyword evidence="4" id="KW-0315">Glutamine amidotransferase</keyword>
<dbReference type="InterPro" id="IPR029055">
    <property type="entry name" value="Ntn_hydrolases_N"/>
</dbReference>
<dbReference type="Gene3D" id="3.60.20.10">
    <property type="entry name" value="Glutamine Phosphoribosylpyrophosphate, subunit 1, domain 1"/>
    <property type="match status" value="1"/>
</dbReference>
<feature type="domain" description="Glutamine amidotransferase type-2" evidence="5">
    <location>
        <begin position="2"/>
        <end position="212"/>
    </location>
</feature>
<dbReference type="InterPro" id="IPR006426">
    <property type="entry name" value="Asn_synth_AEB"/>
</dbReference>
<dbReference type="GO" id="GO:0005524">
    <property type="term" value="F:ATP binding"/>
    <property type="evidence" value="ECO:0007669"/>
    <property type="project" value="UniProtKB-KW"/>
</dbReference>
<dbReference type="PIRSF" id="PIRSF001589">
    <property type="entry name" value="Asn_synthetase_glu-h"/>
    <property type="match status" value="1"/>
</dbReference>
<reference evidence="6" key="1">
    <citation type="submission" date="2020-03" db="EMBL/GenBank/DDBJ databases">
        <title>The deep terrestrial virosphere.</title>
        <authorList>
            <person name="Holmfeldt K."/>
            <person name="Nilsson E."/>
            <person name="Simone D."/>
            <person name="Lopez-Fernandez M."/>
            <person name="Wu X."/>
            <person name="de Brujin I."/>
            <person name="Lundin D."/>
            <person name="Andersson A."/>
            <person name="Bertilsson S."/>
            <person name="Dopson M."/>
        </authorList>
    </citation>
    <scope>NUCLEOTIDE SEQUENCE</scope>
    <source>
        <strain evidence="6">TM448A00064</strain>
        <strain evidence="7">TM448B00061</strain>
    </source>
</reference>
<dbReference type="SUPFAM" id="SSF56235">
    <property type="entry name" value="N-terminal nucleophile aminohydrolases (Ntn hydrolases)"/>
    <property type="match status" value="1"/>
</dbReference>
<protein>
    <submittedName>
        <fullName evidence="6">Putative asparagine synthase</fullName>
    </submittedName>
</protein>
<dbReference type="Pfam" id="PF00733">
    <property type="entry name" value="Asn_synthase"/>
    <property type="match status" value="1"/>
</dbReference>
<dbReference type="CDD" id="cd00712">
    <property type="entry name" value="AsnB"/>
    <property type="match status" value="1"/>
</dbReference>
<dbReference type="PANTHER" id="PTHR43284">
    <property type="entry name" value="ASPARAGINE SYNTHETASE (GLUTAMINE-HYDROLYZING)"/>
    <property type="match status" value="1"/>
</dbReference>
<keyword evidence="3" id="KW-0067">ATP-binding</keyword>
<dbReference type="GO" id="GO:0004066">
    <property type="term" value="F:asparagine synthase (glutamine-hydrolyzing) activity"/>
    <property type="evidence" value="ECO:0007669"/>
    <property type="project" value="InterPro"/>
</dbReference>
<organism evidence="6">
    <name type="scientific">viral metagenome</name>
    <dbReference type="NCBI Taxonomy" id="1070528"/>
    <lineage>
        <taxon>unclassified sequences</taxon>
        <taxon>metagenomes</taxon>
        <taxon>organismal metagenomes</taxon>
    </lineage>
</organism>
<name>A0A6H1Z8X8_9ZZZZ</name>
<evidence type="ECO:0000259" key="5">
    <source>
        <dbReference type="PROSITE" id="PS51278"/>
    </source>
</evidence>
<evidence type="ECO:0000256" key="2">
    <source>
        <dbReference type="ARBA" id="ARBA00022741"/>
    </source>
</evidence>
<sequence length="589" mass="66031">MCGIAIAIRPIGACPACTAPGMAIMLQAHRGPHGSGSVELHLPWADVSLVMSRLKIVDQRDLAIPFRSERLQVAIAYNGEIYNWRQLRADLSQQTETRWETECDTEVLAVAYRYWGIEKALRSFNGMFSFILVDMASGAIHMARDRLGQKPLFYAMEGDHFYAASEAKALPIHLERVPCLDAEVLEYDVLDSTPLRGVKRLLPGHRLELCNIEDGSHSLQFARSTSWYSLPEPNRISRPDGKTDRALTDELEELLLDSVKLRCDAQVPVALQFSGGLDSTLIHAACLQLGLADIPLFCVTMQEIDHLSVARAASSPATVYPVEIDRSSFLEALPKATYHLDTPATWTAVCLWLLDEAIAKTGARIVISGEGADELFCGYSRYRALYWLDQALRDPLLQDYQPLVKRALKEPLQAMVSLLDRGETDHSRAQAMAWLLQFGSPEPTSWLQLARTETHTTLQCLLRMADRMASAHSLENRCPFLDHRIVKLSTQLPEHLLINAEQSKVILRQIAHRWGVPDSVINETTKRGLAIPWAKWGQQVSRSGSRFAGGLSRGAWDRRSFSSLMHKTWHEVMLSEHLHCTRLPDKPCG</sequence>
<dbReference type="PROSITE" id="PS51278">
    <property type="entry name" value="GATASE_TYPE_2"/>
    <property type="match status" value="1"/>
</dbReference>
<dbReference type="Gene3D" id="3.40.50.620">
    <property type="entry name" value="HUPs"/>
    <property type="match status" value="1"/>
</dbReference>
<dbReference type="InterPro" id="IPR017932">
    <property type="entry name" value="GATase_2_dom"/>
</dbReference>
<keyword evidence="2" id="KW-0547">Nucleotide-binding</keyword>